<feature type="cross-link" description="3'-(S-cysteinyl)-tyrosine (Cys-Tyr)" evidence="9">
    <location>
        <begin position="123"/>
        <end position="189"/>
    </location>
</feature>
<accession>A0A7U3QWK6</accession>
<comment type="catalytic activity">
    <reaction evidence="11">
        <text>L-cysteine + O2 = 3-sulfino-L-alanine + H(+)</text>
        <dbReference type="Rhea" id="RHEA:20441"/>
        <dbReference type="ChEBI" id="CHEBI:15378"/>
        <dbReference type="ChEBI" id="CHEBI:15379"/>
        <dbReference type="ChEBI" id="CHEBI:35235"/>
        <dbReference type="ChEBI" id="CHEBI:61085"/>
        <dbReference type="EC" id="1.13.11.20"/>
    </reaction>
</comment>
<evidence type="ECO:0000256" key="2">
    <source>
        <dbReference type="ARBA" id="ARBA00006622"/>
    </source>
</evidence>
<comment type="pathway">
    <text evidence="1 11">Organosulfur biosynthesis; taurine biosynthesis; hypotaurine from L-cysteine: step 1/2.</text>
</comment>
<organism evidence="12">
    <name type="scientific">Phreagena okutanii</name>
    <dbReference type="NCBI Taxonomy" id="1298646"/>
    <lineage>
        <taxon>Eukaryota</taxon>
        <taxon>Metazoa</taxon>
        <taxon>Spiralia</taxon>
        <taxon>Lophotrochozoa</taxon>
        <taxon>Mollusca</taxon>
        <taxon>Bivalvia</taxon>
        <taxon>Autobranchia</taxon>
        <taxon>Heteroconchia</taxon>
        <taxon>Euheterodonta</taxon>
        <taxon>Imparidentia</taxon>
        <taxon>Neoheterodontei</taxon>
        <taxon>Venerida</taxon>
        <taxon>Glossoidea</taxon>
        <taxon>Vesicomyidae</taxon>
        <taxon>Phreagena</taxon>
    </lineage>
</organism>
<evidence type="ECO:0000256" key="7">
    <source>
        <dbReference type="ARBA" id="ARBA00023002"/>
    </source>
</evidence>
<evidence type="ECO:0000256" key="4">
    <source>
        <dbReference type="ARBA" id="ARBA00022723"/>
    </source>
</evidence>
<evidence type="ECO:0000256" key="8">
    <source>
        <dbReference type="ARBA" id="ARBA00023004"/>
    </source>
</evidence>
<dbReference type="PANTHER" id="PTHR12918:SF1">
    <property type="entry name" value="CYSTEINE DIOXYGENASE TYPE 1"/>
    <property type="match status" value="1"/>
</dbReference>
<keyword evidence="8 10" id="KW-0408">Iron</keyword>
<sequence>MEVISDNLQHCNVSAGQDCVNDAGCREEESCKLESLKPPATLTDLIEGLHKIFAHDNVNVELVQSYMSLYKSNYKEWKKYAKPDIHRYTRNLIDAGNGKFNLMLLCWNEGQGSSIHSHSDAHCFLKVLDGCVQEQMYDWPAESEGECQMNVGRVTRVEKNTVAYINDDLGLHRIENPSNSDPAVTLHLYSPPFSECQTFDEKTGHRIECKVTFWSKFGHRTPFGKSGAACCSTPENN</sequence>
<evidence type="ECO:0000256" key="10">
    <source>
        <dbReference type="PIRSR" id="PIRSR610300-51"/>
    </source>
</evidence>
<gene>
    <name evidence="12" type="primary">Csad</name>
</gene>
<dbReference type="PANTHER" id="PTHR12918">
    <property type="entry name" value="CYSTEINE DIOXYGENASE"/>
    <property type="match status" value="1"/>
</dbReference>
<dbReference type="InterPro" id="IPR014710">
    <property type="entry name" value="RmlC-like_jellyroll"/>
</dbReference>
<dbReference type="EMBL" id="LC481998">
    <property type="protein sequence ID" value="BBK07883.1"/>
    <property type="molecule type" value="mRNA"/>
</dbReference>
<dbReference type="GO" id="GO:0008198">
    <property type="term" value="F:ferrous iron binding"/>
    <property type="evidence" value="ECO:0007669"/>
    <property type="project" value="UniProtKB-ARBA"/>
</dbReference>
<protein>
    <recommendedName>
        <fullName evidence="3 11">Cysteine dioxygenase</fullName>
        <ecNumber evidence="3 11">1.13.11.20</ecNumber>
    </recommendedName>
</protein>
<comment type="cofactor">
    <cofactor evidence="11">
        <name>Fe cation</name>
        <dbReference type="ChEBI" id="CHEBI:24875"/>
    </cofactor>
    <text evidence="11">Binds 1 Fe cation per subunit.</text>
</comment>
<evidence type="ECO:0000256" key="9">
    <source>
        <dbReference type="PIRSR" id="PIRSR610300-50"/>
    </source>
</evidence>
<dbReference type="GO" id="GO:0017172">
    <property type="term" value="F:cysteine dioxygenase activity"/>
    <property type="evidence" value="ECO:0007669"/>
    <property type="project" value="UniProtKB-UniRule"/>
</dbReference>
<dbReference type="Pfam" id="PF05995">
    <property type="entry name" value="CDO_I"/>
    <property type="match status" value="1"/>
</dbReference>
<reference evidence="12" key="1">
    <citation type="journal article" date="2020" name="Biol. Bull.">
        <title>Possible Roles of Hypotaurine and Thiotaurine in the Vesicomyid Clam, Phreagena okutanii.</title>
        <authorList>
            <person name="Kuroda M."/>
            <person name="Nagasaki T."/>
            <person name="Koito T."/>
            <person name="Hongo Y."/>
            <person name="Yoshida T."/>
            <person name="Maruyama T."/>
            <person name="Tsuchida S."/>
            <person name="Nemoto S."/>
            <person name="Inoue K."/>
        </authorList>
    </citation>
    <scope>NUCLEOTIDE SEQUENCE</scope>
    <source>
        <tissue evidence="12">Foot</tissue>
    </source>
</reference>
<dbReference type="CDD" id="cd10548">
    <property type="entry name" value="cupin_CDO"/>
    <property type="match status" value="1"/>
</dbReference>
<dbReference type="InterPro" id="IPR011051">
    <property type="entry name" value="RmlC_Cupin_sf"/>
</dbReference>
<dbReference type="GO" id="GO:0042412">
    <property type="term" value="P:taurine biosynthetic process"/>
    <property type="evidence" value="ECO:0007669"/>
    <property type="project" value="UniProtKB-UniRule"/>
</dbReference>
<feature type="binding site" evidence="10">
    <location>
        <position position="116"/>
    </location>
    <ligand>
        <name>Fe cation</name>
        <dbReference type="ChEBI" id="CHEBI:24875"/>
        <note>catalytic</note>
    </ligand>
</feature>
<evidence type="ECO:0000313" key="12">
    <source>
        <dbReference type="EMBL" id="BBK07883.1"/>
    </source>
</evidence>
<evidence type="ECO:0000256" key="5">
    <source>
        <dbReference type="ARBA" id="ARBA00022784"/>
    </source>
</evidence>
<keyword evidence="4 10" id="KW-0479">Metal-binding</keyword>
<name>A0A7U3QWK6_9BIVA</name>
<dbReference type="Gene3D" id="2.60.120.10">
    <property type="entry name" value="Jelly Rolls"/>
    <property type="match status" value="1"/>
</dbReference>
<proteinExistence type="evidence at transcript level"/>
<dbReference type="InterPro" id="IPR010300">
    <property type="entry name" value="CDO_1"/>
</dbReference>
<feature type="binding site" evidence="10">
    <location>
        <position position="118"/>
    </location>
    <ligand>
        <name>Fe cation</name>
        <dbReference type="ChEBI" id="CHEBI:24875"/>
        <note>catalytic</note>
    </ligand>
</feature>
<keyword evidence="7 11" id="KW-0560">Oxidoreductase</keyword>
<evidence type="ECO:0000256" key="1">
    <source>
        <dbReference type="ARBA" id="ARBA00004759"/>
    </source>
</evidence>
<evidence type="ECO:0000256" key="3">
    <source>
        <dbReference type="ARBA" id="ARBA00013133"/>
    </source>
</evidence>
<evidence type="ECO:0000256" key="11">
    <source>
        <dbReference type="RuleBase" id="RU366010"/>
    </source>
</evidence>
<dbReference type="EC" id="1.13.11.20" evidence="3 11"/>
<dbReference type="UniPathway" id="UPA00012">
    <property type="reaction ID" value="UER00537"/>
</dbReference>
<keyword evidence="6 11" id="KW-0223">Dioxygenase</keyword>
<dbReference type="SUPFAM" id="SSF51182">
    <property type="entry name" value="RmlC-like cupins"/>
    <property type="match status" value="1"/>
</dbReference>
<keyword evidence="5 9" id="KW-0883">Thioether bond</keyword>
<dbReference type="AlphaFoldDB" id="A0A7U3QWK6"/>
<evidence type="ECO:0000256" key="6">
    <source>
        <dbReference type="ARBA" id="ARBA00022964"/>
    </source>
</evidence>
<comment type="similarity">
    <text evidence="2 11">Belongs to the cysteine dioxygenase family.</text>
</comment>
<feature type="binding site" evidence="10">
    <location>
        <position position="172"/>
    </location>
    <ligand>
        <name>Fe cation</name>
        <dbReference type="ChEBI" id="CHEBI:24875"/>
        <note>catalytic</note>
    </ligand>
</feature>
<dbReference type="FunFam" id="2.60.120.10:FF:000045">
    <property type="entry name" value="Cysteine dioxygenase 1"/>
    <property type="match status" value="1"/>
</dbReference>
<dbReference type="GO" id="GO:0019448">
    <property type="term" value="P:L-cysteine catabolic process"/>
    <property type="evidence" value="ECO:0007669"/>
    <property type="project" value="TreeGrafter"/>
</dbReference>